<evidence type="ECO:0000259" key="6">
    <source>
        <dbReference type="PROSITE" id="PS50219"/>
    </source>
</evidence>
<dbReference type="PANTHER" id="PTHR12894">
    <property type="entry name" value="CNH DOMAIN CONTAINING"/>
    <property type="match status" value="1"/>
</dbReference>
<keyword evidence="4" id="KW-0653">Protein transport</keyword>
<evidence type="ECO:0000256" key="3">
    <source>
        <dbReference type="ARBA" id="ARBA00022490"/>
    </source>
</evidence>
<keyword evidence="2" id="KW-0813">Transport</keyword>
<dbReference type="OrthoDB" id="5325112at2759"/>
<evidence type="ECO:0000256" key="2">
    <source>
        <dbReference type="ARBA" id="ARBA00022448"/>
    </source>
</evidence>
<protein>
    <recommendedName>
        <fullName evidence="6">CNH domain-containing protein</fullName>
    </recommendedName>
</protein>
<evidence type="ECO:0000256" key="5">
    <source>
        <dbReference type="SAM" id="MobiDB-lite"/>
    </source>
</evidence>
<dbReference type="GO" id="GO:0015031">
    <property type="term" value="P:protein transport"/>
    <property type="evidence" value="ECO:0007669"/>
    <property type="project" value="UniProtKB-KW"/>
</dbReference>
<feature type="region of interest" description="Disordered" evidence="5">
    <location>
        <begin position="1186"/>
        <end position="1205"/>
    </location>
</feature>
<dbReference type="GO" id="GO:0016020">
    <property type="term" value="C:membrane"/>
    <property type="evidence" value="ECO:0007669"/>
    <property type="project" value="TreeGrafter"/>
</dbReference>
<dbReference type="Proteomes" id="UP000267821">
    <property type="component" value="Unassembled WGS sequence"/>
</dbReference>
<dbReference type="PROSITE" id="PS50219">
    <property type="entry name" value="CNH"/>
    <property type="match status" value="1"/>
</dbReference>
<organism evidence="7 8">
    <name type="scientific">Terfezia boudieri ATCC MYA-4762</name>
    <dbReference type="NCBI Taxonomy" id="1051890"/>
    <lineage>
        <taxon>Eukaryota</taxon>
        <taxon>Fungi</taxon>
        <taxon>Dikarya</taxon>
        <taxon>Ascomycota</taxon>
        <taxon>Pezizomycotina</taxon>
        <taxon>Pezizomycetes</taxon>
        <taxon>Pezizales</taxon>
        <taxon>Pezizaceae</taxon>
        <taxon>Terfezia</taxon>
    </lineage>
</organism>
<feature type="domain" description="CNH" evidence="6">
    <location>
        <begin position="50"/>
        <end position="585"/>
    </location>
</feature>
<dbReference type="EMBL" id="ML121548">
    <property type="protein sequence ID" value="RPB23003.1"/>
    <property type="molecule type" value="Genomic_DNA"/>
</dbReference>
<keyword evidence="3" id="KW-0963">Cytoplasm</keyword>
<dbReference type="InterPro" id="IPR001180">
    <property type="entry name" value="CNH_dom"/>
</dbReference>
<reference evidence="7 8" key="1">
    <citation type="journal article" date="2018" name="Nat. Ecol. Evol.">
        <title>Pezizomycetes genomes reveal the molecular basis of ectomycorrhizal truffle lifestyle.</title>
        <authorList>
            <person name="Murat C."/>
            <person name="Payen T."/>
            <person name="Noel B."/>
            <person name="Kuo A."/>
            <person name="Morin E."/>
            <person name="Chen J."/>
            <person name="Kohler A."/>
            <person name="Krizsan K."/>
            <person name="Balestrini R."/>
            <person name="Da Silva C."/>
            <person name="Montanini B."/>
            <person name="Hainaut M."/>
            <person name="Levati E."/>
            <person name="Barry K.W."/>
            <person name="Belfiori B."/>
            <person name="Cichocki N."/>
            <person name="Clum A."/>
            <person name="Dockter R.B."/>
            <person name="Fauchery L."/>
            <person name="Guy J."/>
            <person name="Iotti M."/>
            <person name="Le Tacon F."/>
            <person name="Lindquist E.A."/>
            <person name="Lipzen A."/>
            <person name="Malagnac F."/>
            <person name="Mello A."/>
            <person name="Molinier V."/>
            <person name="Miyauchi S."/>
            <person name="Poulain J."/>
            <person name="Riccioni C."/>
            <person name="Rubini A."/>
            <person name="Sitrit Y."/>
            <person name="Splivallo R."/>
            <person name="Traeger S."/>
            <person name="Wang M."/>
            <person name="Zifcakova L."/>
            <person name="Wipf D."/>
            <person name="Zambonelli A."/>
            <person name="Paolocci F."/>
            <person name="Nowrousian M."/>
            <person name="Ottonello S."/>
            <person name="Baldrian P."/>
            <person name="Spatafora J.W."/>
            <person name="Henrissat B."/>
            <person name="Nagy L.G."/>
            <person name="Aury J.M."/>
            <person name="Wincker P."/>
            <person name="Grigoriev I.V."/>
            <person name="Bonfante P."/>
            <person name="Martin F.M."/>
        </authorList>
    </citation>
    <scope>NUCLEOTIDE SEQUENCE [LARGE SCALE GENOMIC DNA]</scope>
    <source>
        <strain evidence="7 8">ATCC MYA-4762</strain>
    </source>
</reference>
<dbReference type="GO" id="GO:0034058">
    <property type="term" value="P:endosomal vesicle fusion"/>
    <property type="evidence" value="ECO:0007669"/>
    <property type="project" value="TreeGrafter"/>
</dbReference>
<comment type="subcellular location">
    <subcellularLocation>
        <location evidence="1">Cytoplasm</location>
    </subcellularLocation>
</comment>
<feature type="compositionally biased region" description="Low complexity" evidence="5">
    <location>
        <begin position="328"/>
        <end position="338"/>
    </location>
</feature>
<feature type="region of interest" description="Disordered" evidence="5">
    <location>
        <begin position="280"/>
        <end position="496"/>
    </location>
</feature>
<feature type="compositionally biased region" description="Low complexity" evidence="5">
    <location>
        <begin position="450"/>
        <end position="473"/>
    </location>
</feature>
<sequence length="1325" mass="145281">MELAHSGDSEVGYGGGVKTGGGVGDSTVVGPYMVVDFIDDLPLETPERTEVAITCVEAREENLYVGTSAHEILHFVLLPPSGPTTPMPVSLDPPSFHSEKPSYILASRIQPPLTSGALSQNPYIKQIFLLPGPSKILVLSSTGLLSFWSYPELSPAYDGSVKVGGTSFVGALDLNNINREAEAMSTNEYTPEAGSIGRRSGRAAVDNSKLVMVMGKKAVKMVKVKDEEPRLVKNIECPSLIYGARRGPIACVATTTDYSLLHLEIGGIIPLFPIVSSNFSPSADSTTSTSAQEEIEEASQMRSSSSPQPPSAPEASDNDSGSRETVSGRRASSSAAGRPYPTRNSSLQQRPRSEVLSGGAPSGLSVPIDPATKHTRASSTGSIQRRPSGSIGRNSPLSRSMGRVTGKDAAEAARTETPSSSCSIGGTPRLKSPNTTLSKVSKLPAPPVAPRSAVSSRSNTPNPTPPGSSTSSHPTKKATKPRGKVTPPIQVSLRPHIVSPTPNEFLLITGTSPADPGVGMFVNFDGDPTRGTLQLTKYPEEIILEESCIIALLPASDEAGSMGVRVLEVIRIQGDDPDPSANGGFVQVPLGSTRANAGIARVMGLNEVVATEVGSRLRFDKVRLLTSEGDNTRGELEEWEVKRIAEELEAAKRISKIGGNVVFFSGTKVWRLLSSPMVVRLDSRLPSPVLSPPQGTTPEAKKETDKRRATILSVLKDVHGLEPTTERMFHEIAYIKQKCGVLLLTEFLSLPREEDKRQFPTELLATERALIDGSLDPRIVVSLFSGFEEELREGKNGVWVYSGIKKVIDMVLIHRRSQEQPTRDGDDKKESEWNGRRDLLLLLRRYLSAWRQKKGFGSVSQANEKEVFWTIDAALMRCLLLLEATRSPSALQHMAGEVDVRQELYKMCDYPSSVECFDRCVYLLENFKRLYVLSILYQSKKMSREVLETWKRLFESGDEKALAEFGEGEDRIADYLLAKKDRELVKEYGLWLANRNQRLGIKVFADERARVKWDVQEVLEMFKQYAPVALRGYVEHLVVEQKNYAYSNELLSIYLSTITNPLSSPNPTTASLISSYEAYRALDLPKPTYRKFLEENVLPATVAGDGADWWTQRLTFLDLLASATQIGSAYDNSTMMGKLEPFKELLVAEMIVLYGRAGNHDAALHFLVHELRDFDGSIEYCLDGGKSRPSSRKSGKSSGGKTGAQVENVNITREDQEKLFALVLVEALKMGDWMARQQWVEMLLDQWGGWMDPVHVLSVIPDTYSIALISKFLISALRNLVREKNESVVGRALCRGENLRVSAEFVDKCDELGPTVQTVEDPISL</sequence>
<dbReference type="STRING" id="1051890.A0A3N4LJB8"/>
<dbReference type="GO" id="GO:0006914">
    <property type="term" value="P:autophagy"/>
    <property type="evidence" value="ECO:0007669"/>
    <property type="project" value="TreeGrafter"/>
</dbReference>
<name>A0A3N4LJB8_9PEZI</name>
<evidence type="ECO:0000256" key="4">
    <source>
        <dbReference type="ARBA" id="ARBA00022927"/>
    </source>
</evidence>
<accession>A0A3N4LJB8</accession>
<evidence type="ECO:0000313" key="8">
    <source>
        <dbReference type="Proteomes" id="UP000267821"/>
    </source>
</evidence>
<dbReference type="GO" id="GO:0005737">
    <property type="term" value="C:cytoplasm"/>
    <property type="evidence" value="ECO:0007669"/>
    <property type="project" value="UniProtKB-SubCell"/>
</dbReference>
<evidence type="ECO:0000256" key="1">
    <source>
        <dbReference type="ARBA" id="ARBA00004496"/>
    </source>
</evidence>
<dbReference type="InParanoid" id="A0A3N4LJB8"/>
<feature type="compositionally biased region" description="Basic and acidic residues" evidence="5">
    <location>
        <begin position="405"/>
        <end position="414"/>
    </location>
</feature>
<evidence type="ECO:0000313" key="7">
    <source>
        <dbReference type="EMBL" id="RPB23003.1"/>
    </source>
</evidence>
<proteinExistence type="predicted"/>
<feature type="compositionally biased region" description="Polar residues" evidence="5">
    <location>
        <begin position="377"/>
        <end position="398"/>
    </location>
</feature>
<dbReference type="PANTHER" id="PTHR12894:SF27">
    <property type="entry name" value="TRANSFORMING GROWTH FACTOR-BETA RECEPTOR-ASSOCIATED PROTEIN 1"/>
    <property type="match status" value="1"/>
</dbReference>
<gene>
    <name evidence="7" type="ORF">L211DRAFT_838939</name>
</gene>
<dbReference type="InterPro" id="IPR032914">
    <property type="entry name" value="Vam6/VPS39/TRAP1"/>
</dbReference>
<keyword evidence="8" id="KW-1185">Reference proteome</keyword>
<feature type="compositionally biased region" description="Basic residues" evidence="5">
    <location>
        <begin position="474"/>
        <end position="483"/>
    </location>
</feature>